<dbReference type="InterPro" id="IPR032675">
    <property type="entry name" value="LRR_dom_sf"/>
</dbReference>
<keyword evidence="6" id="KW-1185">Reference proteome</keyword>
<dbReference type="WBParaSite" id="HNAJ_0000952801-mRNA-1">
    <property type="protein sequence ID" value="HNAJ_0000952801-mRNA-1"/>
    <property type="gene ID" value="HNAJ_0000952801"/>
</dbReference>
<organism evidence="7">
    <name type="scientific">Rodentolepis nana</name>
    <name type="common">Dwarf tapeworm</name>
    <name type="synonym">Hymenolepis nana</name>
    <dbReference type="NCBI Taxonomy" id="102285"/>
    <lineage>
        <taxon>Eukaryota</taxon>
        <taxon>Metazoa</taxon>
        <taxon>Spiralia</taxon>
        <taxon>Lophotrochozoa</taxon>
        <taxon>Platyhelminthes</taxon>
        <taxon>Cestoda</taxon>
        <taxon>Eucestoda</taxon>
        <taxon>Cyclophyllidea</taxon>
        <taxon>Hymenolepididae</taxon>
        <taxon>Rodentolepis</taxon>
    </lineage>
</organism>
<reference evidence="5 6" key="2">
    <citation type="submission" date="2018-11" db="EMBL/GenBank/DDBJ databases">
        <authorList>
            <consortium name="Pathogen Informatics"/>
        </authorList>
    </citation>
    <scope>NUCLEOTIDE SEQUENCE [LARGE SCALE GENOMIC DNA]</scope>
</reference>
<name>A0A0R3TPV2_RODNA</name>
<feature type="domain" description="LRRNT" evidence="4">
    <location>
        <begin position="58"/>
        <end position="90"/>
    </location>
</feature>
<dbReference type="AlphaFoldDB" id="A0A0R3TPV2"/>
<reference evidence="7" key="1">
    <citation type="submission" date="2017-02" db="UniProtKB">
        <authorList>
            <consortium name="WormBaseParasite"/>
        </authorList>
    </citation>
    <scope>IDENTIFICATION</scope>
</reference>
<dbReference type="Gene3D" id="3.80.10.10">
    <property type="entry name" value="Ribonuclease Inhibitor"/>
    <property type="match status" value="1"/>
</dbReference>
<protein>
    <submittedName>
        <fullName evidence="7">LRRNT domain-containing protein</fullName>
    </submittedName>
</protein>
<dbReference type="EMBL" id="UZAE01012640">
    <property type="protein sequence ID" value="VDO06054.1"/>
    <property type="molecule type" value="Genomic_DNA"/>
</dbReference>
<evidence type="ECO:0000313" key="6">
    <source>
        <dbReference type="Proteomes" id="UP000278807"/>
    </source>
</evidence>
<gene>
    <name evidence="5" type="ORF">HNAJ_LOCUS9523</name>
</gene>
<keyword evidence="1" id="KW-0433">Leucine-rich repeat</keyword>
<evidence type="ECO:0000256" key="3">
    <source>
        <dbReference type="SAM" id="SignalP"/>
    </source>
</evidence>
<sequence length="97" mass="10867">MLFNLLLPFLLIIAAENISPNEPLRSWYPYRQKSPKQRRESTSVGIHRDSGNGLELPACPVDCRCFAKAVRCSGQSLTDIPKNLPLDTERLIPSDGE</sequence>
<accession>A0A0R3TPV2</accession>
<evidence type="ECO:0000256" key="2">
    <source>
        <dbReference type="ARBA" id="ARBA00022729"/>
    </source>
</evidence>
<dbReference type="SMART" id="SM00013">
    <property type="entry name" value="LRRNT"/>
    <property type="match status" value="1"/>
</dbReference>
<evidence type="ECO:0000313" key="7">
    <source>
        <dbReference type="WBParaSite" id="HNAJ_0000952801-mRNA-1"/>
    </source>
</evidence>
<dbReference type="OrthoDB" id="10008953at2759"/>
<evidence type="ECO:0000259" key="4">
    <source>
        <dbReference type="SMART" id="SM00013"/>
    </source>
</evidence>
<evidence type="ECO:0000313" key="5">
    <source>
        <dbReference type="EMBL" id="VDO06054.1"/>
    </source>
</evidence>
<proteinExistence type="predicted"/>
<dbReference type="Proteomes" id="UP000278807">
    <property type="component" value="Unassembled WGS sequence"/>
</dbReference>
<evidence type="ECO:0000256" key="1">
    <source>
        <dbReference type="ARBA" id="ARBA00022614"/>
    </source>
</evidence>
<feature type="signal peptide" evidence="3">
    <location>
        <begin position="1"/>
        <end position="15"/>
    </location>
</feature>
<dbReference type="Pfam" id="PF01462">
    <property type="entry name" value="LRRNT"/>
    <property type="match status" value="1"/>
</dbReference>
<feature type="chain" id="PRO_5043132030" evidence="3">
    <location>
        <begin position="16"/>
        <end position="97"/>
    </location>
</feature>
<keyword evidence="2 3" id="KW-0732">Signal</keyword>
<dbReference type="InterPro" id="IPR000372">
    <property type="entry name" value="LRRNT"/>
</dbReference>